<dbReference type="EMBL" id="SWQE01000004">
    <property type="protein sequence ID" value="NFJ08729.1"/>
    <property type="molecule type" value="Genomic_DNA"/>
</dbReference>
<dbReference type="AlphaFoldDB" id="A0A846J449"/>
<accession>A0A846J449</accession>
<evidence type="ECO:0000313" key="2">
    <source>
        <dbReference type="Proteomes" id="UP000480039"/>
    </source>
</evidence>
<comment type="caution">
    <text evidence="1">The sequence shown here is derived from an EMBL/GenBank/DDBJ whole genome shotgun (WGS) entry which is preliminary data.</text>
</comment>
<name>A0A846J449_CLOBO</name>
<reference evidence="1 2" key="1">
    <citation type="submission" date="2019-04" db="EMBL/GenBank/DDBJ databases">
        <title>Genome sequencing of Clostridium botulinum Groups I-IV and Clostridium butyricum.</title>
        <authorList>
            <person name="Brunt J."/>
            <person name="Van Vliet A.H.M."/>
            <person name="Stringer S.C."/>
            <person name="Carter A.T."/>
            <person name="Peck M.W."/>
        </authorList>
    </citation>
    <scope>NUCLEOTIDE SEQUENCE [LARGE SCALE GENOMIC DNA]</scope>
    <source>
        <strain evidence="1 2">Colworth BL30</strain>
    </source>
</reference>
<dbReference type="Proteomes" id="UP000480039">
    <property type="component" value="Unassembled WGS sequence"/>
</dbReference>
<protein>
    <submittedName>
        <fullName evidence="1">Uncharacterized protein</fullName>
    </submittedName>
</protein>
<sequence length="64" mass="7297">MGVVINHSVINKIQEEGKNNLAKNMLLKELASLRLENKEKDLIAKNLMQQLAEIRLNLIEKEGN</sequence>
<proteinExistence type="predicted"/>
<gene>
    <name evidence="1" type="ORF">FC871_09620</name>
</gene>
<evidence type="ECO:0000313" key="1">
    <source>
        <dbReference type="EMBL" id="NFJ08729.1"/>
    </source>
</evidence>
<organism evidence="1 2">
    <name type="scientific">Clostridium botulinum</name>
    <dbReference type="NCBI Taxonomy" id="1491"/>
    <lineage>
        <taxon>Bacteria</taxon>
        <taxon>Bacillati</taxon>
        <taxon>Bacillota</taxon>
        <taxon>Clostridia</taxon>
        <taxon>Eubacteriales</taxon>
        <taxon>Clostridiaceae</taxon>
        <taxon>Clostridium</taxon>
    </lineage>
</organism>